<gene>
    <name evidence="1" type="ordered locus">BFO_0172</name>
</gene>
<dbReference type="KEGG" id="tfo:BFO_0172"/>
<proteinExistence type="predicted"/>
<dbReference type="PATRIC" id="fig|203275.8.peg.154"/>
<dbReference type="Proteomes" id="UP000005436">
    <property type="component" value="Chromosome"/>
</dbReference>
<dbReference type="EMBL" id="CP003191">
    <property type="protein sequence ID" value="AEW21368.1"/>
    <property type="molecule type" value="Genomic_DNA"/>
</dbReference>
<organism evidence="1 2">
    <name type="scientific">Tannerella forsythia (strain ATCC 43037 / JCM 10827 / CCUG 21028 A / KCTC 5666 / FDC 338)</name>
    <name type="common">Bacteroides forsythus</name>
    <dbReference type="NCBI Taxonomy" id="203275"/>
    <lineage>
        <taxon>Bacteria</taxon>
        <taxon>Pseudomonadati</taxon>
        <taxon>Bacteroidota</taxon>
        <taxon>Bacteroidia</taxon>
        <taxon>Bacteroidales</taxon>
        <taxon>Tannerellaceae</taxon>
        <taxon>Tannerella</taxon>
    </lineage>
</organism>
<keyword evidence="2" id="KW-1185">Reference proteome</keyword>
<accession>G8UIB9</accession>
<sequence length="57" mass="6485">MLNRLFFRKEIGIGNMAASLLSFFLFGQVEKNSLSSNFSIKKLFMSEIVSIFESSTK</sequence>
<reference evidence="2" key="1">
    <citation type="submission" date="2011-12" db="EMBL/GenBank/DDBJ databases">
        <title>Complete sequence of Tannerella forsythia ATCC 43037.</title>
        <authorList>
            <person name="Dewhirst F."/>
            <person name="Tanner A."/>
            <person name="Izard J."/>
            <person name="Brinkac L."/>
            <person name="Durkin A.S."/>
            <person name="Hostetler J."/>
            <person name="Shetty J."/>
            <person name="Torralba M."/>
            <person name="Gill S."/>
            <person name="Nelson K."/>
        </authorList>
    </citation>
    <scope>NUCLEOTIDE SEQUENCE [LARGE SCALE GENOMIC DNA]</scope>
    <source>
        <strain evidence="2">ATCC 43037 / JCM 10827 / CCUG 33226 / KCTC 5666 / FDC 338</strain>
    </source>
</reference>
<dbReference type="STRING" id="203275.BFO_0172"/>
<evidence type="ECO:0000313" key="1">
    <source>
        <dbReference type="EMBL" id="AEW21368.1"/>
    </source>
</evidence>
<protein>
    <submittedName>
        <fullName evidence="1">Uncharacterized protein</fullName>
    </submittedName>
</protein>
<evidence type="ECO:0000313" key="2">
    <source>
        <dbReference type="Proteomes" id="UP000005436"/>
    </source>
</evidence>
<dbReference type="AlphaFoldDB" id="G8UIB9"/>
<name>G8UIB9_TANFA</name>
<dbReference type="HOGENOM" id="CLU_2995120_0_0_10"/>